<dbReference type="Proteomes" id="UP001565283">
    <property type="component" value="Unassembled WGS sequence"/>
</dbReference>
<evidence type="ECO:0000313" key="1">
    <source>
        <dbReference type="EMBL" id="MEY8443624.1"/>
    </source>
</evidence>
<reference evidence="1 2" key="1">
    <citation type="submission" date="2024-03" db="EMBL/GenBank/DDBJ databases">
        <title>Mouse gut bacterial collection (mGBC) of GemPharmatech.</title>
        <authorList>
            <person name="He Y."/>
            <person name="Dong L."/>
            <person name="Wu D."/>
            <person name="Gao X."/>
            <person name="Lin Z."/>
        </authorList>
    </citation>
    <scope>NUCLEOTIDE SEQUENCE [LARGE SCALE GENOMIC DNA]</scope>
    <source>
        <strain evidence="1 2">61-15</strain>
    </source>
</reference>
<organism evidence="1 2">
    <name type="scientific">Lactococcus ileimucosae</name>
    <dbReference type="NCBI Taxonomy" id="2941329"/>
    <lineage>
        <taxon>Bacteria</taxon>
        <taxon>Bacillati</taxon>
        <taxon>Bacillota</taxon>
        <taxon>Bacilli</taxon>
        <taxon>Lactobacillales</taxon>
        <taxon>Streptococcaceae</taxon>
        <taxon>Lactococcus</taxon>
    </lineage>
</organism>
<name>A0ABV4D3N9_9LACT</name>
<evidence type="ECO:0000313" key="2">
    <source>
        <dbReference type="Proteomes" id="UP001565283"/>
    </source>
</evidence>
<proteinExistence type="predicted"/>
<dbReference type="EMBL" id="JBCLSH010000013">
    <property type="protein sequence ID" value="MEY8443624.1"/>
    <property type="molecule type" value="Genomic_DNA"/>
</dbReference>
<protein>
    <submittedName>
        <fullName evidence="1">Uncharacterized protein</fullName>
    </submittedName>
</protein>
<gene>
    <name evidence="1" type="ORF">AALA52_05125</name>
</gene>
<comment type="caution">
    <text evidence="1">The sequence shown here is derived from an EMBL/GenBank/DDBJ whole genome shotgun (WGS) entry which is preliminary data.</text>
</comment>
<accession>A0ABV4D3N9</accession>
<sequence length="83" mass="9749">MLDKASNKNVLKISVYKSGLLERSWGKSRFLISFSKNRKNKNAQSGHYLPKFSVFSLFWTFAPASFYTTYRYNSIFIAQYIVF</sequence>
<keyword evidence="2" id="KW-1185">Reference proteome</keyword>